<dbReference type="InterPro" id="IPR008978">
    <property type="entry name" value="HSP20-like_chaperone"/>
</dbReference>
<evidence type="ECO:0000313" key="4">
    <source>
        <dbReference type="Proteomes" id="UP000887565"/>
    </source>
</evidence>
<evidence type="ECO:0000256" key="1">
    <source>
        <dbReference type="PROSITE-ProRule" id="PRU00285"/>
    </source>
</evidence>
<reference evidence="5" key="1">
    <citation type="submission" date="2022-11" db="UniProtKB">
        <authorList>
            <consortium name="WormBaseParasite"/>
        </authorList>
    </citation>
    <scope>IDENTIFICATION</scope>
</reference>
<evidence type="ECO:0000256" key="2">
    <source>
        <dbReference type="RuleBase" id="RU003616"/>
    </source>
</evidence>
<protein>
    <submittedName>
        <fullName evidence="5">SHSP domain-containing protein</fullName>
    </submittedName>
</protein>
<dbReference type="PROSITE" id="PS01031">
    <property type="entry name" value="SHSP"/>
    <property type="match status" value="1"/>
</dbReference>
<dbReference type="WBParaSite" id="nRc.2.0.1.t37610-RA">
    <property type="protein sequence ID" value="nRc.2.0.1.t37610-RA"/>
    <property type="gene ID" value="nRc.2.0.1.g37610"/>
</dbReference>
<dbReference type="Gene3D" id="2.60.40.790">
    <property type="match status" value="1"/>
</dbReference>
<sequence>MTTSTEVDKVKTHSAYDGDIYRITVESQFYGKDDYKVDVNGSQIKISAEKMCKEKSDIKKSFSFSANLPSDVDPSTLKRNFVNGQLIFEAKKIGAK</sequence>
<comment type="similarity">
    <text evidence="1 2">Belongs to the small heat shock protein (HSP20) family.</text>
</comment>
<dbReference type="Proteomes" id="UP000887565">
    <property type="component" value="Unplaced"/>
</dbReference>
<name>A0A915KGU9_ROMCU</name>
<keyword evidence="4" id="KW-1185">Reference proteome</keyword>
<dbReference type="SUPFAM" id="SSF49764">
    <property type="entry name" value="HSP20-like chaperones"/>
    <property type="match status" value="1"/>
</dbReference>
<dbReference type="Pfam" id="PF00011">
    <property type="entry name" value="HSP20"/>
    <property type="match status" value="1"/>
</dbReference>
<proteinExistence type="inferred from homology"/>
<evidence type="ECO:0000259" key="3">
    <source>
        <dbReference type="PROSITE" id="PS01031"/>
    </source>
</evidence>
<organism evidence="4 5">
    <name type="scientific">Romanomermis culicivorax</name>
    <name type="common">Nematode worm</name>
    <dbReference type="NCBI Taxonomy" id="13658"/>
    <lineage>
        <taxon>Eukaryota</taxon>
        <taxon>Metazoa</taxon>
        <taxon>Ecdysozoa</taxon>
        <taxon>Nematoda</taxon>
        <taxon>Enoplea</taxon>
        <taxon>Dorylaimia</taxon>
        <taxon>Mermithida</taxon>
        <taxon>Mermithoidea</taxon>
        <taxon>Mermithidae</taxon>
        <taxon>Romanomermis</taxon>
    </lineage>
</organism>
<evidence type="ECO:0000313" key="5">
    <source>
        <dbReference type="WBParaSite" id="nRc.2.0.1.t37610-RA"/>
    </source>
</evidence>
<dbReference type="InterPro" id="IPR002068">
    <property type="entry name" value="A-crystallin/Hsp20_dom"/>
</dbReference>
<dbReference type="CDD" id="cd00298">
    <property type="entry name" value="ACD_sHsps_p23-like"/>
    <property type="match status" value="1"/>
</dbReference>
<feature type="domain" description="SHSP" evidence="3">
    <location>
        <begin position="1"/>
        <end position="96"/>
    </location>
</feature>
<dbReference type="AlphaFoldDB" id="A0A915KGU9"/>
<accession>A0A915KGU9</accession>